<protein>
    <submittedName>
        <fullName evidence="2">Uncharacterized protein</fullName>
    </submittedName>
</protein>
<dbReference type="AlphaFoldDB" id="A0A2P7EF34"/>
<dbReference type="Proteomes" id="UP000240206">
    <property type="component" value="Unassembled WGS sequence"/>
</dbReference>
<dbReference type="EMBL" id="PXVC01000017">
    <property type="protein sequence ID" value="PSI01852.1"/>
    <property type="molecule type" value="Genomic_DNA"/>
</dbReference>
<feature type="compositionally biased region" description="Polar residues" evidence="1">
    <location>
        <begin position="50"/>
        <end position="66"/>
    </location>
</feature>
<name>A0A2P7EF34_9SYNE</name>
<evidence type="ECO:0000313" key="2">
    <source>
        <dbReference type="EMBL" id="PSI01852.1"/>
    </source>
</evidence>
<comment type="caution">
    <text evidence="2">The sequence shown here is derived from an EMBL/GenBank/DDBJ whole genome shotgun (WGS) entry which is preliminary data.</text>
</comment>
<reference evidence="3" key="1">
    <citation type="submission" date="2018-03" db="EMBL/GenBank/DDBJ databases">
        <title>Ecological and genomic features of two cosmopolitan and abundant freshwater picocyanobacteria.</title>
        <authorList>
            <person name="Cabello-Yeves P.J."/>
            <person name="Picazo A."/>
            <person name="Camacho A."/>
            <person name="Callieri C."/>
            <person name="Rosselli R."/>
            <person name="Roda-Garcia J."/>
            <person name="Coutinho F.H."/>
            <person name="Rodriguez-Valera F."/>
        </authorList>
    </citation>
    <scope>NUCLEOTIDE SEQUENCE [LARGE SCALE GENOMIC DNA]</scope>
    <source>
        <strain evidence="3">Tous</strain>
    </source>
</reference>
<evidence type="ECO:0000313" key="3">
    <source>
        <dbReference type="Proteomes" id="UP000240206"/>
    </source>
</evidence>
<dbReference type="RefSeq" id="WP_106499653.1">
    <property type="nucleotide sequence ID" value="NZ_PXVC01000017.1"/>
</dbReference>
<feature type="region of interest" description="Disordered" evidence="1">
    <location>
        <begin position="27"/>
        <end position="98"/>
    </location>
</feature>
<organism evidence="2 3">
    <name type="scientific">Synechococcus lacustris str. Tous</name>
    <dbReference type="NCBI Taxonomy" id="1910958"/>
    <lineage>
        <taxon>Bacteria</taxon>
        <taxon>Bacillati</taxon>
        <taxon>Cyanobacteriota</taxon>
        <taxon>Cyanophyceae</taxon>
        <taxon>Synechococcales</taxon>
        <taxon>Synechococcaceae</taxon>
        <taxon>Synechococcus</taxon>
    </lineage>
</organism>
<evidence type="ECO:0000256" key="1">
    <source>
        <dbReference type="SAM" id="MobiDB-lite"/>
    </source>
</evidence>
<dbReference type="STRING" id="1910958.BTM30_09695"/>
<feature type="compositionally biased region" description="Pro residues" evidence="1">
    <location>
        <begin position="75"/>
        <end position="87"/>
    </location>
</feature>
<sequence length="98" mass="11224">MAERFFDAGLEERLEGWLDRGREFVDGVAGARPGSRRPSKRPLDAISRRSPAQESWPNNDIFTTPHWQRPEPKPAVEPTPDPAPSSRPMPRSHRRRNT</sequence>
<gene>
    <name evidence="2" type="ORF">C7K08_05530</name>
</gene>
<keyword evidence="3" id="KW-1185">Reference proteome</keyword>
<proteinExistence type="predicted"/>
<accession>A0A2P7EF34</accession>